<feature type="signal peptide" evidence="5">
    <location>
        <begin position="1"/>
        <end position="22"/>
    </location>
</feature>
<evidence type="ECO:0000313" key="8">
    <source>
        <dbReference type="Proteomes" id="UP000207598"/>
    </source>
</evidence>
<evidence type="ECO:0000256" key="4">
    <source>
        <dbReference type="PROSITE-ProRule" id="PRU00433"/>
    </source>
</evidence>
<feature type="domain" description="Cytochrome c" evidence="6">
    <location>
        <begin position="22"/>
        <end position="94"/>
    </location>
</feature>
<protein>
    <recommendedName>
        <fullName evidence="6">Cytochrome c domain-containing protein</fullName>
    </recommendedName>
</protein>
<dbReference type="AlphaFoldDB" id="A0A238K5F5"/>
<dbReference type="GO" id="GO:0046872">
    <property type="term" value="F:metal ion binding"/>
    <property type="evidence" value="ECO:0007669"/>
    <property type="project" value="UniProtKB-KW"/>
</dbReference>
<dbReference type="SUPFAM" id="SSF46626">
    <property type="entry name" value="Cytochrome c"/>
    <property type="match status" value="1"/>
</dbReference>
<sequence length="95" mass="9700">MNRVLVPLAGAMMALSCGMAQADEAATAALFARACGKCHGADPAGFLSQGVTRTGGTLTGVETGVPVAQYLMSGHGRLTEAEVTQLMALFETLVE</sequence>
<reference evidence="7 8" key="1">
    <citation type="submission" date="2017-05" db="EMBL/GenBank/DDBJ databases">
        <authorList>
            <person name="Song R."/>
            <person name="Chenine A.L."/>
            <person name="Ruprecht R.M."/>
        </authorList>
    </citation>
    <scope>NUCLEOTIDE SEQUENCE [LARGE SCALE GENOMIC DNA]</scope>
    <source>
        <strain evidence="7 8">CECT 8898</strain>
    </source>
</reference>
<gene>
    <name evidence="7" type="ORF">MAA8898_01396</name>
</gene>
<keyword evidence="2 4" id="KW-0479">Metal-binding</keyword>
<evidence type="ECO:0000256" key="5">
    <source>
        <dbReference type="SAM" id="SignalP"/>
    </source>
</evidence>
<evidence type="ECO:0000256" key="1">
    <source>
        <dbReference type="ARBA" id="ARBA00022617"/>
    </source>
</evidence>
<feature type="chain" id="PRO_5012669607" description="Cytochrome c domain-containing protein" evidence="5">
    <location>
        <begin position="23"/>
        <end position="95"/>
    </location>
</feature>
<evidence type="ECO:0000256" key="2">
    <source>
        <dbReference type="ARBA" id="ARBA00022723"/>
    </source>
</evidence>
<dbReference type="Proteomes" id="UP000207598">
    <property type="component" value="Unassembled WGS sequence"/>
</dbReference>
<name>A0A238K5F5_9RHOB</name>
<accession>A0A238K5F5</accession>
<proteinExistence type="predicted"/>
<dbReference type="PROSITE" id="PS51257">
    <property type="entry name" value="PROKAR_LIPOPROTEIN"/>
    <property type="match status" value="1"/>
</dbReference>
<organism evidence="7 8">
    <name type="scientific">Maliponia aquimaris</name>
    <dbReference type="NCBI Taxonomy" id="1673631"/>
    <lineage>
        <taxon>Bacteria</taxon>
        <taxon>Pseudomonadati</taxon>
        <taxon>Pseudomonadota</taxon>
        <taxon>Alphaproteobacteria</taxon>
        <taxon>Rhodobacterales</taxon>
        <taxon>Paracoccaceae</taxon>
        <taxon>Maliponia</taxon>
    </lineage>
</organism>
<dbReference type="PROSITE" id="PS51007">
    <property type="entry name" value="CYTC"/>
    <property type="match status" value="1"/>
</dbReference>
<dbReference type="RefSeq" id="WP_094020253.1">
    <property type="nucleotide sequence ID" value="NZ_FXYF01000003.1"/>
</dbReference>
<dbReference type="InterPro" id="IPR009056">
    <property type="entry name" value="Cyt_c-like_dom"/>
</dbReference>
<keyword evidence="1 4" id="KW-0349">Heme</keyword>
<keyword evidence="8" id="KW-1185">Reference proteome</keyword>
<keyword evidence="5" id="KW-0732">Signal</keyword>
<dbReference type="GO" id="GO:0009055">
    <property type="term" value="F:electron transfer activity"/>
    <property type="evidence" value="ECO:0007669"/>
    <property type="project" value="InterPro"/>
</dbReference>
<dbReference type="GO" id="GO:0020037">
    <property type="term" value="F:heme binding"/>
    <property type="evidence" value="ECO:0007669"/>
    <property type="project" value="InterPro"/>
</dbReference>
<evidence type="ECO:0000256" key="3">
    <source>
        <dbReference type="ARBA" id="ARBA00023004"/>
    </source>
</evidence>
<dbReference type="EMBL" id="FXYF01000003">
    <property type="protein sequence ID" value="SMX38140.1"/>
    <property type="molecule type" value="Genomic_DNA"/>
</dbReference>
<dbReference type="InterPro" id="IPR036909">
    <property type="entry name" value="Cyt_c-like_dom_sf"/>
</dbReference>
<evidence type="ECO:0000313" key="7">
    <source>
        <dbReference type="EMBL" id="SMX38140.1"/>
    </source>
</evidence>
<evidence type="ECO:0000259" key="6">
    <source>
        <dbReference type="PROSITE" id="PS51007"/>
    </source>
</evidence>
<keyword evidence="3 4" id="KW-0408">Iron</keyword>